<accession>A0A1Y2K9F4</accession>
<dbReference type="SUPFAM" id="SSF109709">
    <property type="entry name" value="KorB DNA-binding domain-like"/>
    <property type="match status" value="1"/>
</dbReference>
<gene>
    <name evidence="1" type="ORF">MAIT1_04717</name>
</gene>
<proteinExistence type="predicted"/>
<dbReference type="EMBL" id="LVJN01000014">
    <property type="protein sequence ID" value="OSM07385.1"/>
    <property type="molecule type" value="Genomic_DNA"/>
</dbReference>
<protein>
    <submittedName>
        <fullName evidence="1">Putative phage-like protein</fullName>
    </submittedName>
</protein>
<keyword evidence="2" id="KW-1185">Reference proteome</keyword>
<reference evidence="1 2" key="1">
    <citation type="journal article" date="2016" name="BMC Genomics">
        <title>Combined genomic and structural analyses of a cultured magnetotactic bacterium reveals its niche adaptation to a dynamic environment.</title>
        <authorList>
            <person name="Araujo A.C."/>
            <person name="Morillo V."/>
            <person name="Cypriano J."/>
            <person name="Teixeira L.C."/>
            <person name="Leao P."/>
            <person name="Lyra S."/>
            <person name="Almeida L.G."/>
            <person name="Bazylinski D.A."/>
            <person name="Vasconcellos A.T."/>
            <person name="Abreu F."/>
            <person name="Lins U."/>
        </authorList>
    </citation>
    <scope>NUCLEOTIDE SEQUENCE [LARGE SCALE GENOMIC DNA]</scope>
    <source>
        <strain evidence="1 2">IT-1</strain>
    </source>
</reference>
<comment type="caution">
    <text evidence="1">The sequence shown here is derived from an EMBL/GenBank/DDBJ whole genome shotgun (WGS) entry which is preliminary data.</text>
</comment>
<dbReference type="Proteomes" id="UP000194003">
    <property type="component" value="Unassembled WGS sequence"/>
</dbReference>
<evidence type="ECO:0000313" key="2">
    <source>
        <dbReference type="Proteomes" id="UP000194003"/>
    </source>
</evidence>
<evidence type="ECO:0000313" key="1">
    <source>
        <dbReference type="EMBL" id="OSM07385.1"/>
    </source>
</evidence>
<dbReference type="STRING" id="1434232.MAIT1_04717"/>
<organism evidence="1 2">
    <name type="scientific">Magnetofaba australis IT-1</name>
    <dbReference type="NCBI Taxonomy" id="1434232"/>
    <lineage>
        <taxon>Bacteria</taxon>
        <taxon>Pseudomonadati</taxon>
        <taxon>Pseudomonadota</taxon>
        <taxon>Magnetococcia</taxon>
        <taxon>Magnetococcales</taxon>
        <taxon>Magnetococcaceae</taxon>
        <taxon>Magnetofaba</taxon>
    </lineage>
</organism>
<dbReference type="AlphaFoldDB" id="A0A1Y2K9F4"/>
<name>A0A1Y2K9F4_9PROT</name>
<sequence>MDEAMVRALARAHKWRRQLDSGEVASAQDLAKTENIDGSYLARVLRLTLLAPDIIEAILDGRQPKSLSLADLMKTLPVEWSGQREVLGFGVALIDSGQKSCKSIT</sequence>